<proteinExistence type="predicted"/>
<dbReference type="InterPro" id="IPR000524">
    <property type="entry name" value="Tscrpt_reg_HTH_GntR"/>
</dbReference>
<dbReference type="OrthoDB" id="362473at2"/>
<evidence type="ECO:0000256" key="2">
    <source>
        <dbReference type="ARBA" id="ARBA00023125"/>
    </source>
</evidence>
<dbReference type="InterPro" id="IPR036390">
    <property type="entry name" value="WH_DNA-bd_sf"/>
</dbReference>
<dbReference type="GO" id="GO:0003677">
    <property type="term" value="F:DNA binding"/>
    <property type="evidence" value="ECO:0007669"/>
    <property type="project" value="UniProtKB-KW"/>
</dbReference>
<dbReference type="InterPro" id="IPR036388">
    <property type="entry name" value="WH-like_DNA-bd_sf"/>
</dbReference>
<sequence length="120" mass="13854">MEFNDNLPIYLQIINYLKRRITSGEISGGDKLPSVRELSSKLKVNPNTVQRAYQELEREDLVFTKRGMGTFVTEDDDVIMKLKKDTAKEVISNFIAEIKGLDFDDDEIIEIILNEIKKED</sequence>
<evidence type="ECO:0000256" key="3">
    <source>
        <dbReference type="ARBA" id="ARBA00023163"/>
    </source>
</evidence>
<dbReference type="CDD" id="cd07377">
    <property type="entry name" value="WHTH_GntR"/>
    <property type="match status" value="1"/>
</dbReference>
<evidence type="ECO:0000259" key="4">
    <source>
        <dbReference type="PROSITE" id="PS50949"/>
    </source>
</evidence>
<accession>A0A844FES5</accession>
<dbReference type="SMART" id="SM00345">
    <property type="entry name" value="HTH_GNTR"/>
    <property type="match status" value="1"/>
</dbReference>
<dbReference type="Gene3D" id="1.10.10.10">
    <property type="entry name" value="Winged helix-like DNA-binding domain superfamily/Winged helix DNA-binding domain"/>
    <property type="match status" value="1"/>
</dbReference>
<protein>
    <submittedName>
        <fullName evidence="5">GntR family transcriptional regulator</fullName>
    </submittedName>
</protein>
<dbReference type="PANTHER" id="PTHR38445">
    <property type="entry name" value="HTH-TYPE TRANSCRIPTIONAL REPRESSOR YTRA"/>
    <property type="match status" value="1"/>
</dbReference>
<keyword evidence="2" id="KW-0238">DNA-binding</keyword>
<dbReference type="GO" id="GO:0003700">
    <property type="term" value="F:DNA-binding transcription factor activity"/>
    <property type="evidence" value="ECO:0007669"/>
    <property type="project" value="InterPro"/>
</dbReference>
<evidence type="ECO:0000256" key="1">
    <source>
        <dbReference type="ARBA" id="ARBA00023015"/>
    </source>
</evidence>
<keyword evidence="3" id="KW-0804">Transcription</keyword>
<dbReference type="Pfam" id="PF00392">
    <property type="entry name" value="GntR"/>
    <property type="match status" value="1"/>
</dbReference>
<dbReference type="AlphaFoldDB" id="A0A844FES5"/>
<dbReference type="PANTHER" id="PTHR38445:SF6">
    <property type="entry name" value="GNTR-FAMILY TRANSCRIPTIONAL REGULATOR"/>
    <property type="match status" value="1"/>
</dbReference>
<dbReference type="SUPFAM" id="SSF46785">
    <property type="entry name" value="Winged helix' DNA-binding domain"/>
    <property type="match status" value="1"/>
</dbReference>
<comment type="caution">
    <text evidence="5">The sequence shown here is derived from an EMBL/GenBank/DDBJ whole genome shotgun (WGS) entry which is preliminary data.</text>
</comment>
<organism evidence="5 6">
    <name type="scientific">Anaerosalibacter bizertensis</name>
    <dbReference type="NCBI Taxonomy" id="932217"/>
    <lineage>
        <taxon>Bacteria</taxon>
        <taxon>Bacillati</taxon>
        <taxon>Bacillota</taxon>
        <taxon>Tissierellia</taxon>
        <taxon>Tissierellales</taxon>
        <taxon>Sporanaerobacteraceae</taxon>
        <taxon>Anaerosalibacter</taxon>
    </lineage>
</organism>
<feature type="domain" description="HTH gntR-type" evidence="4">
    <location>
        <begin position="7"/>
        <end position="75"/>
    </location>
</feature>
<name>A0A844FES5_9FIRM</name>
<dbReference type="EMBL" id="VULR01000002">
    <property type="protein sequence ID" value="MSS42489.1"/>
    <property type="molecule type" value="Genomic_DNA"/>
</dbReference>
<dbReference type="RefSeq" id="WP_154482318.1">
    <property type="nucleotide sequence ID" value="NZ_VULR01000002.1"/>
</dbReference>
<evidence type="ECO:0000313" key="5">
    <source>
        <dbReference type="EMBL" id="MSS42489.1"/>
    </source>
</evidence>
<gene>
    <name evidence="5" type="ORF">FYJ27_01890</name>
</gene>
<dbReference type="Proteomes" id="UP000462760">
    <property type="component" value="Unassembled WGS sequence"/>
</dbReference>
<keyword evidence="1" id="KW-0805">Transcription regulation</keyword>
<dbReference type="PROSITE" id="PS50949">
    <property type="entry name" value="HTH_GNTR"/>
    <property type="match status" value="1"/>
</dbReference>
<evidence type="ECO:0000313" key="6">
    <source>
        <dbReference type="Proteomes" id="UP000462760"/>
    </source>
</evidence>
<reference evidence="5 6" key="1">
    <citation type="submission" date="2019-08" db="EMBL/GenBank/DDBJ databases">
        <title>In-depth cultivation of the pig gut microbiome towards novel bacterial diversity and tailored functional studies.</title>
        <authorList>
            <person name="Wylensek D."/>
            <person name="Hitch T.C.A."/>
            <person name="Clavel T."/>
        </authorList>
    </citation>
    <scope>NUCLEOTIDE SEQUENCE [LARGE SCALE GENOMIC DNA]</scope>
    <source>
        <strain evidence="5 6">Med78-601-WT-4W-RMD-3</strain>
    </source>
</reference>